<protein>
    <recommendedName>
        <fullName evidence="4">Lipoprotein</fullName>
    </recommendedName>
</protein>
<evidence type="ECO:0000313" key="2">
    <source>
        <dbReference type="EMBL" id="RZS98920.1"/>
    </source>
</evidence>
<reference evidence="2 3" key="1">
    <citation type="submission" date="2019-02" db="EMBL/GenBank/DDBJ databases">
        <title>Genomic Encyclopedia of Type Strains, Phase IV (KMG-IV): sequencing the most valuable type-strain genomes for metagenomic binning, comparative biology and taxonomic classification.</title>
        <authorList>
            <person name="Goeker M."/>
        </authorList>
    </citation>
    <scope>NUCLEOTIDE SEQUENCE [LARGE SCALE GENOMIC DNA]</scope>
    <source>
        <strain evidence="2 3">DSM 17196</strain>
    </source>
</reference>
<sequence length="236" mass="27008">MKKLTNLFTLIVFIFGATLLGSCDNLQTGDQSAQLADYKKKIEEYEKTIASLKERLESEQGSKPDNIITSRFAKNLYDNYTTRAEWISETVGADGDGERFMATRSLYYDLNELYNYLAYVRKQSSEAKVRPSGVRFYFGIYPEDYVRDRSKNYAKRTTFFIAPTVARKMNDKVVHLGYTLDNDFNVQLLSETIGVDQFGKARMQKGSLFNFNLFQELDEKNSLIANEMGSSPPIGK</sequence>
<dbReference type="PROSITE" id="PS51257">
    <property type="entry name" value="PROKAR_LIPOPROTEIN"/>
    <property type="match status" value="1"/>
</dbReference>
<name>A0A4Q7PGM9_9FLAO</name>
<proteinExistence type="predicted"/>
<keyword evidence="1" id="KW-0175">Coiled coil</keyword>
<accession>A0A4Q7PGM9</accession>
<comment type="caution">
    <text evidence="2">The sequence shown here is derived from an EMBL/GenBank/DDBJ whole genome shotgun (WGS) entry which is preliminary data.</text>
</comment>
<dbReference type="Proteomes" id="UP000292262">
    <property type="component" value="Unassembled WGS sequence"/>
</dbReference>
<feature type="coiled-coil region" evidence="1">
    <location>
        <begin position="35"/>
        <end position="62"/>
    </location>
</feature>
<gene>
    <name evidence="2" type="ORF">EV197_0121</name>
</gene>
<evidence type="ECO:0008006" key="4">
    <source>
        <dbReference type="Google" id="ProtNLM"/>
    </source>
</evidence>
<evidence type="ECO:0000313" key="3">
    <source>
        <dbReference type="Proteomes" id="UP000292262"/>
    </source>
</evidence>
<dbReference type="RefSeq" id="WP_130284793.1">
    <property type="nucleotide sequence ID" value="NZ_SGXE01000001.1"/>
</dbReference>
<dbReference type="EMBL" id="SGXE01000001">
    <property type="protein sequence ID" value="RZS98920.1"/>
    <property type="molecule type" value="Genomic_DNA"/>
</dbReference>
<dbReference type="AlphaFoldDB" id="A0A4Q7PGM9"/>
<keyword evidence="3" id="KW-1185">Reference proteome</keyword>
<organism evidence="2 3">
    <name type="scientific">Aquimarina brevivitae</name>
    <dbReference type="NCBI Taxonomy" id="323412"/>
    <lineage>
        <taxon>Bacteria</taxon>
        <taxon>Pseudomonadati</taxon>
        <taxon>Bacteroidota</taxon>
        <taxon>Flavobacteriia</taxon>
        <taxon>Flavobacteriales</taxon>
        <taxon>Flavobacteriaceae</taxon>
        <taxon>Aquimarina</taxon>
    </lineage>
</organism>
<dbReference type="OrthoDB" id="1427559at2"/>
<evidence type="ECO:0000256" key="1">
    <source>
        <dbReference type="SAM" id="Coils"/>
    </source>
</evidence>